<evidence type="ECO:0000313" key="2">
    <source>
        <dbReference type="Proteomes" id="UP000053157"/>
    </source>
</evidence>
<organism evidence="1 2">
    <name type="scientific">Haloferax profundi</name>
    <dbReference type="NCBI Taxonomy" id="1544718"/>
    <lineage>
        <taxon>Archaea</taxon>
        <taxon>Methanobacteriati</taxon>
        <taxon>Methanobacteriota</taxon>
        <taxon>Stenosarchaea group</taxon>
        <taxon>Halobacteria</taxon>
        <taxon>Halobacteriales</taxon>
        <taxon>Haloferacaceae</taxon>
        <taxon>Haloferax</taxon>
    </lineage>
</organism>
<dbReference type="Proteomes" id="UP000053157">
    <property type="component" value="Unassembled WGS sequence"/>
</dbReference>
<dbReference type="OrthoDB" id="326212at2157"/>
<accession>A0A0W1RKF2</accession>
<evidence type="ECO:0000313" key="1">
    <source>
        <dbReference type="EMBL" id="KTG13703.1"/>
    </source>
</evidence>
<reference evidence="1 2" key="1">
    <citation type="submission" date="2015-12" db="EMBL/GenBank/DDBJ databases">
        <title>Haloferax profundi sp. nov. isolated from the Discovery deep brine-seawater interface in the Red Sea.</title>
        <authorList>
            <person name="Zhang G."/>
            <person name="Stingl U."/>
            <person name="Rashid M."/>
        </authorList>
    </citation>
    <scope>NUCLEOTIDE SEQUENCE [LARGE SCALE GENOMIC DNA]</scope>
    <source>
        <strain evidence="1 2">SB29</strain>
    </source>
</reference>
<dbReference type="RefSeq" id="WP_058573419.1">
    <property type="nucleotide sequence ID" value="NZ_LOPV01000586.1"/>
</dbReference>
<keyword evidence="2" id="KW-1185">Reference proteome</keyword>
<protein>
    <submittedName>
        <fullName evidence="1">Uncharacterized protein</fullName>
    </submittedName>
</protein>
<gene>
    <name evidence="1" type="ORF">AUR66_19300</name>
</gene>
<dbReference type="AlphaFoldDB" id="A0A0W1RKF2"/>
<dbReference type="EMBL" id="LOPV01000586">
    <property type="protein sequence ID" value="KTG13703.1"/>
    <property type="molecule type" value="Genomic_DNA"/>
</dbReference>
<feature type="non-terminal residue" evidence="1">
    <location>
        <position position="1"/>
    </location>
</feature>
<sequence>YDAVDDPSAFVFFGVAPCNVGLDYDWDRTPAFLGTGIWNEKPDRPLPIDKAEQVFERLGLDPVNTFRKEVNVRDFHPDRYVIPDSAWYDGPAAGVVVENRRGGSAVLRNDDVEAAAIADPIRDTSSQCVAELVTEPRVDRARERIESVGKAVTTTEVQTRVFESIVREEYARLDAGGTDLDALRSSIGSIVSKKLGTAGESE</sequence>
<proteinExistence type="predicted"/>
<comment type="caution">
    <text evidence="1">The sequence shown here is derived from an EMBL/GenBank/DDBJ whole genome shotgun (WGS) entry which is preliminary data.</text>
</comment>
<name>A0A0W1RKF2_9EURY</name>